<feature type="domain" description="Peptidase A1" evidence="5">
    <location>
        <begin position="51"/>
        <end position="348"/>
    </location>
</feature>
<keyword evidence="4" id="KW-0732">Signal</keyword>
<dbReference type="OrthoDB" id="5839471at2759"/>
<dbReference type="InterPro" id="IPR034164">
    <property type="entry name" value="Pepsin-like_dom"/>
</dbReference>
<dbReference type="SUPFAM" id="SSF50630">
    <property type="entry name" value="Acid proteases"/>
    <property type="match status" value="1"/>
</dbReference>
<dbReference type="AlphaFoldDB" id="A0A9W4TWC9"/>
<comment type="similarity">
    <text evidence="1">Belongs to the peptidase A1 family.</text>
</comment>
<dbReference type="Pfam" id="PF00026">
    <property type="entry name" value="Asp"/>
    <property type="match status" value="1"/>
</dbReference>
<dbReference type="PANTHER" id="PTHR47966:SF75">
    <property type="entry name" value="ENDOPEPTIDASE (CTSD), PUTATIVE (AFU_ORTHOLOGUE AFUA_4G07040)-RELATED"/>
    <property type="match status" value="1"/>
</dbReference>
<gene>
    <name evidence="6" type="ORF">CANVERA_P4102</name>
</gene>
<protein>
    <recommendedName>
        <fullName evidence="5">Peptidase A1 domain-containing protein</fullName>
    </recommendedName>
</protein>
<evidence type="ECO:0000256" key="3">
    <source>
        <dbReference type="PIRSR" id="PIRSR601461-1"/>
    </source>
</evidence>
<dbReference type="InterPro" id="IPR033121">
    <property type="entry name" value="PEPTIDASE_A1"/>
</dbReference>
<feature type="active site" evidence="3">
    <location>
        <position position="245"/>
    </location>
</feature>
<sequence length="361" mass="40234">MKILYFTTLLALANAATLSSFKAPSFDITQETTFAKRDIISADFADPNLIYSIEVKVGSNKDPVRLQFDTGSFDAHVVDIDVLCNNQCQNLGTFDSNESTSLVRLNRNITSNYGLSSVGETVLAGELVKDDFTIGDITIKQFPFVDDNYINGRLSGMLGMGHSQPKERNPVWSAYEQGLIPKPAYSFYLGDHSFPGKVYFGGYDKAKLDGEFSWHSINNTNIQGHSDYMVVEGHNITINKNYTVDTGGDGAYMPEAIYNQLLTALPEESDYNKKYNYRNCSLYEGKTFEYSINGKLLTVPLKSFLFPDESGSTCFLGVSKGDYAQLGAMMFRYFHVAVDFEKELIGFGQLKNTTETNVVPF</sequence>
<feature type="signal peptide" evidence="4">
    <location>
        <begin position="1"/>
        <end position="15"/>
    </location>
</feature>
<evidence type="ECO:0000313" key="7">
    <source>
        <dbReference type="Proteomes" id="UP001152885"/>
    </source>
</evidence>
<name>A0A9W4TWC9_9ASCO</name>
<organism evidence="6 7">
    <name type="scientific">Candida verbasci</name>
    <dbReference type="NCBI Taxonomy" id="1227364"/>
    <lineage>
        <taxon>Eukaryota</taxon>
        <taxon>Fungi</taxon>
        <taxon>Dikarya</taxon>
        <taxon>Ascomycota</taxon>
        <taxon>Saccharomycotina</taxon>
        <taxon>Pichiomycetes</taxon>
        <taxon>Debaryomycetaceae</taxon>
        <taxon>Candida/Lodderomyces clade</taxon>
        <taxon>Candida</taxon>
    </lineage>
</organism>
<evidence type="ECO:0000256" key="1">
    <source>
        <dbReference type="ARBA" id="ARBA00007447"/>
    </source>
</evidence>
<feature type="chain" id="PRO_5040819564" description="Peptidase A1 domain-containing protein" evidence="4">
    <location>
        <begin position="16"/>
        <end position="361"/>
    </location>
</feature>
<evidence type="ECO:0000256" key="2">
    <source>
        <dbReference type="ARBA" id="ARBA00023157"/>
    </source>
</evidence>
<dbReference type="GO" id="GO:0006508">
    <property type="term" value="P:proteolysis"/>
    <property type="evidence" value="ECO:0007669"/>
    <property type="project" value="InterPro"/>
</dbReference>
<keyword evidence="2" id="KW-1015">Disulfide bond</keyword>
<feature type="active site" evidence="3">
    <location>
        <position position="69"/>
    </location>
</feature>
<reference evidence="6" key="1">
    <citation type="submission" date="2022-12" db="EMBL/GenBank/DDBJ databases">
        <authorList>
            <person name="Brejova B."/>
        </authorList>
    </citation>
    <scope>NUCLEOTIDE SEQUENCE</scope>
</reference>
<dbReference type="InterPro" id="IPR001461">
    <property type="entry name" value="Aspartic_peptidase_A1"/>
</dbReference>
<dbReference type="PANTHER" id="PTHR47966">
    <property type="entry name" value="BETA-SITE APP-CLEAVING ENZYME, ISOFORM A-RELATED"/>
    <property type="match status" value="1"/>
</dbReference>
<evidence type="ECO:0000313" key="6">
    <source>
        <dbReference type="EMBL" id="CAI5759591.1"/>
    </source>
</evidence>
<dbReference type="Proteomes" id="UP001152885">
    <property type="component" value="Unassembled WGS sequence"/>
</dbReference>
<dbReference type="GO" id="GO:0004190">
    <property type="term" value="F:aspartic-type endopeptidase activity"/>
    <property type="evidence" value="ECO:0007669"/>
    <property type="project" value="InterPro"/>
</dbReference>
<comment type="caution">
    <text evidence="6">The sequence shown here is derived from an EMBL/GenBank/DDBJ whole genome shotgun (WGS) entry which is preliminary data.</text>
</comment>
<keyword evidence="7" id="KW-1185">Reference proteome</keyword>
<accession>A0A9W4TWC9</accession>
<proteinExistence type="inferred from homology"/>
<dbReference type="InterPro" id="IPR021109">
    <property type="entry name" value="Peptidase_aspartic_dom_sf"/>
</dbReference>
<dbReference type="CDD" id="cd05471">
    <property type="entry name" value="pepsin_like"/>
    <property type="match status" value="1"/>
</dbReference>
<dbReference type="Gene3D" id="2.40.70.10">
    <property type="entry name" value="Acid Proteases"/>
    <property type="match status" value="2"/>
</dbReference>
<evidence type="ECO:0000256" key="4">
    <source>
        <dbReference type="SAM" id="SignalP"/>
    </source>
</evidence>
<evidence type="ECO:0000259" key="5">
    <source>
        <dbReference type="PROSITE" id="PS51767"/>
    </source>
</evidence>
<dbReference type="PROSITE" id="PS51767">
    <property type="entry name" value="PEPTIDASE_A1"/>
    <property type="match status" value="1"/>
</dbReference>
<dbReference type="EMBL" id="CANTUO010000004">
    <property type="protein sequence ID" value="CAI5759591.1"/>
    <property type="molecule type" value="Genomic_DNA"/>
</dbReference>